<gene>
    <name evidence="2" type="ORF">GCM10022422_25420</name>
</gene>
<dbReference type="Gene3D" id="3.10.310.50">
    <property type="match status" value="1"/>
</dbReference>
<keyword evidence="3" id="KW-1185">Reference proteome</keyword>
<evidence type="ECO:0000259" key="1">
    <source>
        <dbReference type="Pfam" id="PF04536"/>
    </source>
</evidence>
<name>A0ABP7FIT8_9FLAO</name>
<proteinExistence type="predicted"/>
<dbReference type="RefSeq" id="WP_278021693.1">
    <property type="nucleotide sequence ID" value="NZ_BAABDT010000005.1"/>
</dbReference>
<evidence type="ECO:0000313" key="2">
    <source>
        <dbReference type="EMBL" id="GAA3740671.1"/>
    </source>
</evidence>
<accession>A0ABP7FIT8</accession>
<dbReference type="PANTHER" id="PTHR30373">
    <property type="entry name" value="UPF0603 PROTEIN YGCG"/>
    <property type="match status" value="1"/>
</dbReference>
<reference evidence="3" key="1">
    <citation type="journal article" date="2019" name="Int. J. Syst. Evol. Microbiol.">
        <title>The Global Catalogue of Microorganisms (GCM) 10K type strain sequencing project: providing services to taxonomists for standard genome sequencing and annotation.</title>
        <authorList>
            <consortium name="The Broad Institute Genomics Platform"/>
            <consortium name="The Broad Institute Genome Sequencing Center for Infectious Disease"/>
            <person name="Wu L."/>
            <person name="Ma J."/>
        </authorList>
    </citation>
    <scope>NUCLEOTIDE SEQUENCE [LARGE SCALE GENOMIC DNA]</scope>
    <source>
        <strain evidence="3">JCM 17336</strain>
    </source>
</reference>
<evidence type="ECO:0000313" key="3">
    <source>
        <dbReference type="Proteomes" id="UP001501367"/>
    </source>
</evidence>
<dbReference type="Proteomes" id="UP001501367">
    <property type="component" value="Unassembled WGS sequence"/>
</dbReference>
<dbReference type="PANTHER" id="PTHR30373:SF2">
    <property type="entry name" value="UPF0603 PROTEIN YGCG"/>
    <property type="match status" value="1"/>
</dbReference>
<comment type="caution">
    <text evidence="2">The sequence shown here is derived from an EMBL/GenBank/DDBJ whole genome shotgun (WGS) entry which is preliminary data.</text>
</comment>
<organism evidence="2 3">
    <name type="scientific">Flavobacterium ginsengisoli</name>
    <dbReference type="NCBI Taxonomy" id="871694"/>
    <lineage>
        <taxon>Bacteria</taxon>
        <taxon>Pseudomonadati</taxon>
        <taxon>Bacteroidota</taxon>
        <taxon>Flavobacteriia</taxon>
        <taxon>Flavobacteriales</taxon>
        <taxon>Flavobacteriaceae</taxon>
        <taxon>Flavobacterium</taxon>
    </lineage>
</organism>
<dbReference type="InterPro" id="IPR007621">
    <property type="entry name" value="TPM_dom"/>
</dbReference>
<sequence>MNRNLILLFLFFLINISFSQTISKKQSDSLKQEIVKIYREVYWSALPKQKGWVNDYEKILSDNEEKKLDSLISKYERETSIEIAIVTIDTIKVAENNFEALSLHIAKTWGVGKKGKDNGILIAFSKGYKNIRIQNGNGIEKIFSNEDTSKIIENDFIPEFKMGNYYQGLTNGIIKIMEYLRGRIQED</sequence>
<protein>
    <recommendedName>
        <fullName evidence="1">TPM domain-containing protein</fullName>
    </recommendedName>
</protein>
<feature type="domain" description="TPM" evidence="1">
    <location>
        <begin position="53"/>
        <end position="178"/>
    </location>
</feature>
<dbReference type="EMBL" id="BAABDT010000005">
    <property type="protein sequence ID" value="GAA3740671.1"/>
    <property type="molecule type" value="Genomic_DNA"/>
</dbReference>
<dbReference type="Pfam" id="PF04536">
    <property type="entry name" value="TPM_phosphatase"/>
    <property type="match status" value="1"/>
</dbReference>